<evidence type="ECO:0000256" key="1">
    <source>
        <dbReference type="SAM" id="MobiDB-lite"/>
    </source>
</evidence>
<evidence type="ECO:0000313" key="2">
    <source>
        <dbReference type="EMBL" id="KEZ16602.1"/>
    </source>
</evidence>
<evidence type="ECO:0008006" key="4">
    <source>
        <dbReference type="Google" id="ProtNLM"/>
    </source>
</evidence>
<dbReference type="InterPro" id="IPR023393">
    <property type="entry name" value="START-like_dom_sf"/>
</dbReference>
<protein>
    <recommendedName>
        <fullName evidence="4">SRPBCC domain-containing protein</fullName>
    </recommendedName>
</protein>
<proteinExistence type="predicted"/>
<feature type="region of interest" description="Disordered" evidence="1">
    <location>
        <begin position="143"/>
        <end position="165"/>
    </location>
</feature>
<dbReference type="Gene3D" id="3.30.530.20">
    <property type="match status" value="1"/>
</dbReference>
<dbReference type="PATRIC" id="fig|13690.10.peg.4140"/>
<accession>A0A084EF60</accession>
<dbReference type="SUPFAM" id="SSF55961">
    <property type="entry name" value="Bet v1-like"/>
    <property type="match status" value="1"/>
</dbReference>
<sequence length="165" mass="18543">MREETRFSPPISRLRAWAMLANLAQYESWHPEYRFGGGVVGLGKKVEFTARFFGRSTQVDALIVAHERSGSIRWKLGTFPFFTMEEGYELTEDASGLHVRHSVECKGLFGAPAAAFVRAGIRRRMQLQDTSFLVAVRRLSRAGPAGNRHKRRTTAATKGRSVNDD</sequence>
<comment type="caution">
    <text evidence="2">The sequence shown here is derived from an EMBL/GenBank/DDBJ whole genome shotgun (WGS) entry which is preliminary data.</text>
</comment>
<dbReference type="AlphaFoldDB" id="A0A084EF60"/>
<dbReference type="EMBL" id="JGVR01000030">
    <property type="protein sequence ID" value="KEZ16602.1"/>
    <property type="molecule type" value="Genomic_DNA"/>
</dbReference>
<name>A0A084EF60_SPHYA</name>
<dbReference type="InterPro" id="IPR019587">
    <property type="entry name" value="Polyketide_cyclase/dehydratase"/>
</dbReference>
<gene>
    <name evidence="2" type="ORF">CP98_04030</name>
</gene>
<evidence type="ECO:0000313" key="3">
    <source>
        <dbReference type="Proteomes" id="UP000028534"/>
    </source>
</evidence>
<dbReference type="Proteomes" id="UP000028534">
    <property type="component" value="Unassembled WGS sequence"/>
</dbReference>
<organism evidence="2 3">
    <name type="scientific">Sphingobium yanoikuyae</name>
    <name type="common">Sphingomonas yanoikuyae</name>
    <dbReference type="NCBI Taxonomy" id="13690"/>
    <lineage>
        <taxon>Bacteria</taxon>
        <taxon>Pseudomonadati</taxon>
        <taxon>Pseudomonadota</taxon>
        <taxon>Alphaproteobacteria</taxon>
        <taxon>Sphingomonadales</taxon>
        <taxon>Sphingomonadaceae</taxon>
        <taxon>Sphingobium</taxon>
    </lineage>
</organism>
<reference evidence="2 3" key="1">
    <citation type="submission" date="2014-03" db="EMBL/GenBank/DDBJ databases">
        <title>Genome sequence of Sphingobium yanoikuyae B1.</title>
        <authorList>
            <person name="Gan H.M."/>
            <person name="Gan H.Y."/>
            <person name="Savka M.A."/>
        </authorList>
    </citation>
    <scope>NUCLEOTIDE SEQUENCE [LARGE SCALE GENOMIC DNA]</scope>
    <source>
        <strain evidence="2 3">B1</strain>
    </source>
</reference>
<dbReference type="Pfam" id="PF10604">
    <property type="entry name" value="Polyketide_cyc2"/>
    <property type="match status" value="1"/>
</dbReference>